<keyword evidence="16" id="KW-1185">Reference proteome</keyword>
<dbReference type="GO" id="GO:0004439">
    <property type="term" value="F:phosphatidylinositol-4,5-bisphosphate 5-phosphatase activity"/>
    <property type="evidence" value="ECO:0007669"/>
    <property type="project" value="TreeGrafter"/>
</dbReference>
<dbReference type="Pfam" id="PF05724">
    <property type="entry name" value="TPMT"/>
    <property type="match status" value="1"/>
</dbReference>
<dbReference type="GO" id="GO:0008757">
    <property type="term" value="F:S-adenosylmethionine-dependent methyltransferase activity"/>
    <property type="evidence" value="ECO:0007669"/>
    <property type="project" value="InterPro"/>
</dbReference>
<evidence type="ECO:0000256" key="11">
    <source>
        <dbReference type="ARBA" id="ARBA00022842"/>
    </source>
</evidence>
<keyword evidence="12" id="KW-0832">Ubl conjugation</keyword>
<evidence type="ECO:0000256" key="2">
    <source>
        <dbReference type="ARBA" id="ARBA00010768"/>
    </source>
</evidence>
<dbReference type="InterPro" id="IPR056455">
    <property type="entry name" value="Ig-like_IP5PC_F"/>
</dbReference>
<dbReference type="InterPro" id="IPR000300">
    <property type="entry name" value="IPPc"/>
</dbReference>
<keyword evidence="9" id="KW-0677">Repeat</keyword>
<evidence type="ECO:0000256" key="5">
    <source>
        <dbReference type="ARBA" id="ARBA00022603"/>
    </source>
</evidence>
<sequence>MAMRYVFPVSGLLSSNVLSCVGIPRLPIIRAVAYRNIRVRVIKLRMNKKREEEVHGHGNVSKRHPRGRVVDTFQQVLHSASDGGWENCWQQGLIPWDLGRPTPVVVRLHETGSLPKGTALVPGCGTGYDVVALACPERYVIGMDISDNAIKKAVELSSSQPNASYFTFLKADFFTWHPADLFDLIFDYTFFCAIEPDLRSAWAEKIRDFLKPDGELITLMFPISDHVGGPPYKVSVSDYEEVLHPMGFKALLIMDNELAVGPRKGREKIGRWKRVGDIPVRNLPSRTRRLPFPVSSFPKCNANPSPTFSDQPLDSFSLSSGFVPPKQKNVCFCLKRILMDDRIEDDDKEALACLSSAPPPCKSLSYSQQLRSTSAQKRLHQVRKHSLDDSQIPRNVDQYYDSSDEDFFPYSSNTSASPGDDHDERLDHSLCNMNTNSTDDPRQCQPMPEFIGSGGGTGIFKVPIRAAVHPGRPPCLELRPHPLRETQVGKFLRNIACTDTQLWAGQEAGVRVWNCQDAFQPGCGLGGRVMRGDEDAVPFHESANTPPVMCLLIDNGNRLVWSGHKDGKIRSWRMDKPNSDNNNNTPFKEGLSWQAHRTPVLAMTMTSHGDLWSGSDGGVIKIWPWESIEKSLSLKSEERYMAALLVERSYIDLRNKVTVNGVCSISSQDVKCLLSDHARAKVWCAGSLSFSLWDSRARELVKVFNIDGQIENRVDMSSVQQDQAVEDEMKVKFVSTSKKEKSQGFLQRSRNAIMGAADAVRRVATRGAGAFVEDNKRTEALVLTADGMIWSGCTNGLLVQWDGNGNRLQDFNHHPCAVQCFCTFGTRIYVGYVSGIVQVLDLEGNLIAGWVAHSSPVIKLAVGTSHVYSLATHGGIRGWNITSPGPIDNILRSELATKEKAYSKRNNVRILIGTWNVGQGRASHDSLMSWLGSAVPDVGIVVIGLQEVEMGAGFLAMSAAKETVGLEGSSVGHWWLDNIGKALEEGKTFERMGSRQLAGLLISLWVRKNLRQHVGDIDAGAVPCGFGRAIGNKGGVGLKIRVYDRIMCFVNCHLAAHLEAVNRRNADFDHIYRNMAFNRSSTAAAGASTASHMIRSTNQQATGGNNSEEPRPELADADMVVFFGDFNYRLFGISYDEARDFVSQRCFDWLREKDQLRAEMKAGKVFQGMREALIKFPPTYKFEKHQPGLAGYDSGEKKRIPAWCDRIIYRDNRSTPVSECSLECPVVSSILLYEACMDVTESDHKPVRCKFNVQICHVDRSVRRKELGEILRCNEKIKSLLEESCYVPETIVNTNNIILQNQDTFNLRITNRCAKDMAVFKIICEGQSTVKDGEGREYHPRGCFGFPRWLEVTPAAGIIKPEHSAEVAVHHEESHTLEEFVDGIPQNWWCEDTRDKEVILVVNVQGSSSTRIYPHRIRVRHSFSAKTLRVDSNTTNASRKNQPASSHHHLSDVWQPNNSSEMTDKSSKQETRSSTTTTTDSTRQL</sequence>
<dbReference type="InterPro" id="IPR015943">
    <property type="entry name" value="WD40/YVTN_repeat-like_dom_sf"/>
</dbReference>
<evidence type="ECO:0000313" key="15">
    <source>
        <dbReference type="EMBL" id="KAF3451089.1"/>
    </source>
</evidence>
<dbReference type="InterPro" id="IPR036322">
    <property type="entry name" value="WD40_repeat_dom_sf"/>
</dbReference>
<dbReference type="Gene3D" id="2.130.10.10">
    <property type="entry name" value="YVTN repeat-like/Quinoprotein amine dehydrogenase"/>
    <property type="match status" value="2"/>
</dbReference>
<dbReference type="PANTHER" id="PTHR11200:SF261">
    <property type="entry name" value="TYPE I INOSITOL POLYPHOSPHATE 5-PHOSPHATASE 12"/>
    <property type="match status" value="1"/>
</dbReference>
<dbReference type="InterPro" id="IPR029063">
    <property type="entry name" value="SAM-dependent_MTases_sf"/>
</dbReference>
<organism evidence="15 16">
    <name type="scientific">Rhamnella rubrinervis</name>
    <dbReference type="NCBI Taxonomy" id="2594499"/>
    <lineage>
        <taxon>Eukaryota</taxon>
        <taxon>Viridiplantae</taxon>
        <taxon>Streptophyta</taxon>
        <taxon>Embryophyta</taxon>
        <taxon>Tracheophyta</taxon>
        <taxon>Spermatophyta</taxon>
        <taxon>Magnoliopsida</taxon>
        <taxon>eudicotyledons</taxon>
        <taxon>Gunneridae</taxon>
        <taxon>Pentapetalae</taxon>
        <taxon>rosids</taxon>
        <taxon>fabids</taxon>
        <taxon>Rosales</taxon>
        <taxon>Rhamnaceae</taxon>
        <taxon>rhamnoid group</taxon>
        <taxon>Rhamneae</taxon>
        <taxon>Rhamnella</taxon>
    </lineage>
</organism>
<dbReference type="InterPro" id="IPR008854">
    <property type="entry name" value="TPMT"/>
</dbReference>
<dbReference type="FunFam" id="3.60.10.10:FF:000011">
    <property type="entry name" value="Type II inositol polyphosphate 5-phosphatase 15"/>
    <property type="match status" value="1"/>
</dbReference>
<evidence type="ECO:0000256" key="3">
    <source>
        <dbReference type="ARBA" id="ARBA00022499"/>
    </source>
</evidence>
<accession>A0A8K0HF84</accession>
<evidence type="ECO:0000256" key="10">
    <source>
        <dbReference type="ARBA" id="ARBA00022801"/>
    </source>
</evidence>
<dbReference type="FunFam" id="2.130.10.10:FF:001216">
    <property type="entry name" value="Type II inositol polyphosphate 5-phosphatase 15"/>
    <property type="match status" value="1"/>
</dbReference>
<protein>
    <recommendedName>
        <fullName evidence="14">Inositol polyphosphate-related phosphatase domain-containing protein</fullName>
    </recommendedName>
</protein>
<dbReference type="Gene3D" id="3.60.10.10">
    <property type="entry name" value="Endonuclease/exonuclease/phosphatase"/>
    <property type="match status" value="1"/>
</dbReference>
<dbReference type="GO" id="GO:0046872">
    <property type="term" value="F:metal ion binding"/>
    <property type="evidence" value="ECO:0007669"/>
    <property type="project" value="UniProtKB-KW"/>
</dbReference>
<evidence type="ECO:0000256" key="12">
    <source>
        <dbReference type="ARBA" id="ARBA00022843"/>
    </source>
</evidence>
<comment type="similarity">
    <text evidence="2">Belongs to the inositol polyphosphate 5-phosphatase family.</text>
</comment>
<comment type="caution">
    <text evidence="15">The sequence shown here is derived from an EMBL/GenBank/DDBJ whole genome shotgun (WGS) entry which is preliminary data.</text>
</comment>
<dbReference type="SMART" id="SM00128">
    <property type="entry name" value="IPPc"/>
    <property type="match status" value="1"/>
</dbReference>
<keyword evidence="11" id="KW-0460">Magnesium</keyword>
<keyword evidence="5" id="KW-0489">Methyltransferase</keyword>
<evidence type="ECO:0000256" key="6">
    <source>
        <dbReference type="ARBA" id="ARBA00022679"/>
    </source>
</evidence>
<evidence type="ECO:0000256" key="1">
    <source>
        <dbReference type="ARBA" id="ARBA00001946"/>
    </source>
</evidence>
<feature type="compositionally biased region" description="Low complexity" evidence="13">
    <location>
        <begin position="1472"/>
        <end position="1485"/>
    </location>
</feature>
<dbReference type="Gene3D" id="3.40.50.150">
    <property type="entry name" value="Vaccinia Virus protein VP39"/>
    <property type="match status" value="1"/>
</dbReference>
<keyword evidence="7" id="KW-0949">S-adenosyl-L-methionine</keyword>
<dbReference type="InterPro" id="IPR036691">
    <property type="entry name" value="Endo/exonu/phosph_ase_sf"/>
</dbReference>
<dbReference type="SUPFAM" id="SSF56219">
    <property type="entry name" value="DNase I-like"/>
    <property type="match status" value="1"/>
</dbReference>
<dbReference type="Pfam" id="PF23755">
    <property type="entry name" value="Ig-like_IP5PC_F"/>
    <property type="match status" value="1"/>
</dbReference>
<evidence type="ECO:0000256" key="7">
    <source>
        <dbReference type="ARBA" id="ARBA00022691"/>
    </source>
</evidence>
<dbReference type="EMBL" id="VOIH02000003">
    <property type="protein sequence ID" value="KAF3451089.1"/>
    <property type="molecule type" value="Genomic_DNA"/>
</dbReference>
<dbReference type="GO" id="GO:0032259">
    <property type="term" value="P:methylation"/>
    <property type="evidence" value="ECO:0007669"/>
    <property type="project" value="UniProtKB-KW"/>
</dbReference>
<proteinExistence type="inferred from homology"/>
<keyword evidence="4" id="KW-0853">WD repeat</keyword>
<dbReference type="SMART" id="SM00320">
    <property type="entry name" value="WD40"/>
    <property type="match status" value="5"/>
</dbReference>
<keyword evidence="10" id="KW-0378">Hydrolase</keyword>
<evidence type="ECO:0000313" key="16">
    <source>
        <dbReference type="Proteomes" id="UP000796880"/>
    </source>
</evidence>
<evidence type="ECO:0000259" key="14">
    <source>
        <dbReference type="SMART" id="SM00128"/>
    </source>
</evidence>
<dbReference type="InterPro" id="IPR001680">
    <property type="entry name" value="WD40_rpt"/>
</dbReference>
<dbReference type="GO" id="GO:0046856">
    <property type="term" value="P:phosphatidylinositol dephosphorylation"/>
    <property type="evidence" value="ECO:0007669"/>
    <property type="project" value="InterPro"/>
</dbReference>
<dbReference type="SUPFAM" id="SSF50978">
    <property type="entry name" value="WD40 repeat-like"/>
    <property type="match status" value="1"/>
</dbReference>
<dbReference type="FunFam" id="2.130.10.10:FF:002156">
    <property type="entry name" value="Type I inositol polyphosphate 5-phosphatase 12"/>
    <property type="match status" value="1"/>
</dbReference>
<keyword evidence="8" id="KW-0479">Metal-binding</keyword>
<reference evidence="15" key="1">
    <citation type="submission" date="2020-03" db="EMBL/GenBank/DDBJ databases">
        <title>A high-quality chromosome-level genome assembly of a woody plant with both climbing and erect habits, Rhamnella rubrinervis.</title>
        <authorList>
            <person name="Lu Z."/>
            <person name="Yang Y."/>
            <person name="Zhu X."/>
            <person name="Sun Y."/>
        </authorList>
    </citation>
    <scope>NUCLEOTIDE SEQUENCE</scope>
    <source>
        <strain evidence="15">BYM</strain>
        <tissue evidence="15">Leaf</tissue>
    </source>
</reference>
<dbReference type="PROSITE" id="PS51585">
    <property type="entry name" value="SAM_MT_TPMT"/>
    <property type="match status" value="1"/>
</dbReference>
<dbReference type="Proteomes" id="UP000796880">
    <property type="component" value="Unassembled WGS sequence"/>
</dbReference>
<dbReference type="Pfam" id="PF23754">
    <property type="entry name" value="Beta-prop_IP5PC_F"/>
    <property type="match status" value="1"/>
</dbReference>
<name>A0A8K0HF84_9ROSA</name>
<keyword evidence="3" id="KW-1017">Isopeptide bond</keyword>
<dbReference type="InterPro" id="IPR046985">
    <property type="entry name" value="IP5"/>
</dbReference>
<comment type="cofactor">
    <cofactor evidence="1">
        <name>Mg(2+)</name>
        <dbReference type="ChEBI" id="CHEBI:18420"/>
    </cofactor>
</comment>
<dbReference type="InterPro" id="IPR056454">
    <property type="entry name" value="Beta-prop_IP5PC_F"/>
</dbReference>
<dbReference type="CDD" id="cd02440">
    <property type="entry name" value="AdoMet_MTases"/>
    <property type="match status" value="1"/>
</dbReference>
<evidence type="ECO:0000256" key="13">
    <source>
        <dbReference type="SAM" id="MobiDB-lite"/>
    </source>
</evidence>
<dbReference type="Pfam" id="PF22669">
    <property type="entry name" value="Exo_endo_phos2"/>
    <property type="match status" value="1"/>
</dbReference>
<dbReference type="GO" id="GO:0009846">
    <property type="term" value="P:pollen germination"/>
    <property type="evidence" value="ECO:0007669"/>
    <property type="project" value="UniProtKB-ARBA"/>
</dbReference>
<feature type="compositionally biased region" description="Polar residues" evidence="13">
    <location>
        <begin position="1431"/>
        <end position="1445"/>
    </location>
</feature>
<feature type="domain" description="Inositol polyphosphate-related phosphatase" evidence="14">
    <location>
        <begin position="906"/>
        <end position="1259"/>
    </location>
</feature>
<dbReference type="SUPFAM" id="SSF53335">
    <property type="entry name" value="S-adenosyl-L-methionine-dependent methyltransferases"/>
    <property type="match status" value="1"/>
</dbReference>
<evidence type="ECO:0000256" key="8">
    <source>
        <dbReference type="ARBA" id="ARBA00022723"/>
    </source>
</evidence>
<keyword evidence="6" id="KW-0808">Transferase</keyword>
<gene>
    <name evidence="15" type="ORF">FNV43_RR07178</name>
</gene>
<evidence type="ECO:0000256" key="4">
    <source>
        <dbReference type="ARBA" id="ARBA00022574"/>
    </source>
</evidence>
<dbReference type="CDD" id="cd09074">
    <property type="entry name" value="INPP5c"/>
    <property type="match status" value="1"/>
</dbReference>
<evidence type="ECO:0000256" key="9">
    <source>
        <dbReference type="ARBA" id="ARBA00022737"/>
    </source>
</evidence>
<dbReference type="PANTHER" id="PTHR11200">
    <property type="entry name" value="INOSITOL 5-PHOSPHATASE"/>
    <property type="match status" value="1"/>
</dbReference>
<feature type="region of interest" description="Disordered" evidence="13">
    <location>
        <begin position="1431"/>
        <end position="1485"/>
    </location>
</feature>
<feature type="compositionally biased region" description="Basic and acidic residues" evidence="13">
    <location>
        <begin position="1462"/>
        <end position="1471"/>
    </location>
</feature>
<dbReference type="OrthoDB" id="1925875at2759"/>